<dbReference type="Proteomes" id="UP000053647">
    <property type="component" value="Unassembled WGS sequence"/>
</dbReference>
<reference evidence="2 3" key="1">
    <citation type="submission" date="2014-06" db="EMBL/GenBank/DDBJ databases">
        <authorList>
            <consortium name="DOE Joint Genome Institute"/>
            <person name="Kuo A."/>
            <person name="Kohler A."/>
            <person name="Nagy L.G."/>
            <person name="Floudas D."/>
            <person name="Copeland A."/>
            <person name="Barry K.W."/>
            <person name="Cichocki N."/>
            <person name="Veneault-Fourrey C."/>
            <person name="LaButti K."/>
            <person name="Lindquist E.A."/>
            <person name="Lipzen A."/>
            <person name="Lundell T."/>
            <person name="Morin E."/>
            <person name="Murat C."/>
            <person name="Sun H."/>
            <person name="Tunlid A."/>
            <person name="Henrissat B."/>
            <person name="Grigoriev I.V."/>
            <person name="Hibbett D.S."/>
            <person name="Martin F."/>
            <person name="Nordberg H.P."/>
            <person name="Cantor M.N."/>
            <person name="Hua S.X."/>
        </authorList>
    </citation>
    <scope>NUCLEOTIDE SEQUENCE [LARGE SCALE GENOMIC DNA]</scope>
    <source>
        <strain evidence="2 3">ATCC 200175</strain>
    </source>
</reference>
<organism evidence="2 3">
    <name type="scientific">Paxillus involutus ATCC 200175</name>
    <dbReference type="NCBI Taxonomy" id="664439"/>
    <lineage>
        <taxon>Eukaryota</taxon>
        <taxon>Fungi</taxon>
        <taxon>Dikarya</taxon>
        <taxon>Basidiomycota</taxon>
        <taxon>Agaricomycotina</taxon>
        <taxon>Agaricomycetes</taxon>
        <taxon>Agaricomycetidae</taxon>
        <taxon>Boletales</taxon>
        <taxon>Paxilineae</taxon>
        <taxon>Paxillaceae</taxon>
        <taxon>Paxillus</taxon>
    </lineage>
</organism>
<dbReference type="HOGENOM" id="CLU_007654_0_0_1"/>
<sequence>MSVGLATPMGRSYGPPNTSNEGEKGGEEDEKGEWVSGIESPSSNDDGGDEDVRHAYVVPTSTLPPPYHALPTPDERQRPLSMPLKGEMTGVVNPTTMKDAVQRDVEQRGPRRGNDTPPPQPPSPPTPPALPPHPERHDHIDHMKSNKTPAQTRADAVHDPGSEMDSSGNKPPSVRLEGESSKRSSLHVETDNIETEDDDLKSSKMAARMRADALHDPGGQTNSPGSKPPSVGLEGERIKWSSLHVETNDHNTQQLPRRPVGTTDGDERCPNGPTEPPDEEKGADGGYSEQEVELTVEHVETNEPGRVEVKEVEHIKGVEDVKDVESRESRRGDEPRGRGGNGVETREVEGEERGQSKDDGCQRDGRTCDTGSTMFLTIHLDV</sequence>
<evidence type="ECO:0000313" key="3">
    <source>
        <dbReference type="Proteomes" id="UP000053647"/>
    </source>
</evidence>
<feature type="compositionally biased region" description="Basic and acidic residues" evidence="1">
    <location>
        <begin position="344"/>
        <end position="367"/>
    </location>
</feature>
<reference evidence="3" key="2">
    <citation type="submission" date="2015-01" db="EMBL/GenBank/DDBJ databases">
        <title>Evolutionary Origins and Diversification of the Mycorrhizal Mutualists.</title>
        <authorList>
            <consortium name="DOE Joint Genome Institute"/>
            <consortium name="Mycorrhizal Genomics Consortium"/>
            <person name="Kohler A."/>
            <person name="Kuo A."/>
            <person name="Nagy L.G."/>
            <person name="Floudas D."/>
            <person name="Copeland A."/>
            <person name="Barry K.W."/>
            <person name="Cichocki N."/>
            <person name="Veneault-Fourrey C."/>
            <person name="LaButti K."/>
            <person name="Lindquist E.A."/>
            <person name="Lipzen A."/>
            <person name="Lundell T."/>
            <person name="Morin E."/>
            <person name="Murat C."/>
            <person name="Riley R."/>
            <person name="Ohm R."/>
            <person name="Sun H."/>
            <person name="Tunlid A."/>
            <person name="Henrissat B."/>
            <person name="Grigoriev I.V."/>
            <person name="Hibbett D.S."/>
            <person name="Martin F."/>
        </authorList>
    </citation>
    <scope>NUCLEOTIDE SEQUENCE [LARGE SCALE GENOMIC DNA]</scope>
    <source>
        <strain evidence="3">ATCC 200175</strain>
    </source>
</reference>
<evidence type="ECO:0000313" key="2">
    <source>
        <dbReference type="EMBL" id="KIJ12481.1"/>
    </source>
</evidence>
<protein>
    <submittedName>
        <fullName evidence="2">Unplaced genomic scaffold PAXINscaffold_41, whole genome shotgun sequence</fullName>
    </submittedName>
</protein>
<accession>A0A0C9TYV0</accession>
<dbReference type="EMBL" id="KN819363">
    <property type="protein sequence ID" value="KIJ12481.1"/>
    <property type="molecule type" value="Genomic_DNA"/>
</dbReference>
<dbReference type="AlphaFoldDB" id="A0A0C9TYV0"/>
<proteinExistence type="predicted"/>
<gene>
    <name evidence="2" type="ORF">PAXINDRAFT_14681</name>
</gene>
<feature type="compositionally biased region" description="Basic and acidic residues" evidence="1">
    <location>
        <begin position="176"/>
        <end position="190"/>
    </location>
</feature>
<evidence type="ECO:0000256" key="1">
    <source>
        <dbReference type="SAM" id="MobiDB-lite"/>
    </source>
</evidence>
<feature type="compositionally biased region" description="Pro residues" evidence="1">
    <location>
        <begin position="116"/>
        <end position="132"/>
    </location>
</feature>
<feature type="compositionally biased region" description="Basic and acidic residues" evidence="1">
    <location>
        <begin position="295"/>
        <end position="337"/>
    </location>
</feature>
<name>A0A0C9TYV0_PAXIN</name>
<feature type="compositionally biased region" description="Basic and acidic residues" evidence="1">
    <location>
        <begin position="133"/>
        <end position="144"/>
    </location>
</feature>
<keyword evidence="3" id="KW-1185">Reference proteome</keyword>
<feature type="compositionally biased region" description="Basic and acidic residues" evidence="1">
    <location>
        <begin position="100"/>
        <end position="114"/>
    </location>
</feature>
<feature type="region of interest" description="Disordered" evidence="1">
    <location>
        <begin position="1"/>
        <end position="370"/>
    </location>
</feature>